<accession>A0A9D4MXB0</accession>
<proteinExistence type="predicted"/>
<sequence length="105" mass="11827">MGWRAFVRTAKNEVLPILSARKFQSLSNDFKTRLIGFHALSVFQDPLSVGVDLVQSRHVRVVGQAAFTNVSPNLIEICVNISRNKLLIPTGGFPEITQHTMVFFW</sequence>
<name>A0A9D4MXB0_DREPO</name>
<evidence type="ECO:0000313" key="2">
    <source>
        <dbReference type="Proteomes" id="UP000828390"/>
    </source>
</evidence>
<organism evidence="1 2">
    <name type="scientific">Dreissena polymorpha</name>
    <name type="common">Zebra mussel</name>
    <name type="synonym">Mytilus polymorpha</name>
    <dbReference type="NCBI Taxonomy" id="45954"/>
    <lineage>
        <taxon>Eukaryota</taxon>
        <taxon>Metazoa</taxon>
        <taxon>Spiralia</taxon>
        <taxon>Lophotrochozoa</taxon>
        <taxon>Mollusca</taxon>
        <taxon>Bivalvia</taxon>
        <taxon>Autobranchia</taxon>
        <taxon>Heteroconchia</taxon>
        <taxon>Euheterodonta</taxon>
        <taxon>Imparidentia</taxon>
        <taxon>Neoheterodontei</taxon>
        <taxon>Myida</taxon>
        <taxon>Dreissenoidea</taxon>
        <taxon>Dreissenidae</taxon>
        <taxon>Dreissena</taxon>
    </lineage>
</organism>
<gene>
    <name evidence="1" type="ORF">DPMN_007606</name>
</gene>
<evidence type="ECO:0000313" key="1">
    <source>
        <dbReference type="EMBL" id="KAH3883646.1"/>
    </source>
</evidence>
<protein>
    <submittedName>
        <fullName evidence="1">Uncharacterized protein</fullName>
    </submittedName>
</protein>
<dbReference type="AlphaFoldDB" id="A0A9D4MXB0"/>
<reference evidence="1" key="2">
    <citation type="submission" date="2020-11" db="EMBL/GenBank/DDBJ databases">
        <authorList>
            <person name="McCartney M.A."/>
            <person name="Auch B."/>
            <person name="Kono T."/>
            <person name="Mallez S."/>
            <person name="Becker A."/>
            <person name="Gohl D.M."/>
            <person name="Silverstein K.A.T."/>
            <person name="Koren S."/>
            <person name="Bechman K.B."/>
            <person name="Herman A."/>
            <person name="Abrahante J.E."/>
            <person name="Garbe J."/>
        </authorList>
    </citation>
    <scope>NUCLEOTIDE SEQUENCE</scope>
    <source>
        <strain evidence="1">Duluth1</strain>
        <tissue evidence="1">Whole animal</tissue>
    </source>
</reference>
<dbReference type="Proteomes" id="UP000828390">
    <property type="component" value="Unassembled WGS sequence"/>
</dbReference>
<reference evidence="1" key="1">
    <citation type="journal article" date="2019" name="bioRxiv">
        <title>The Genome of the Zebra Mussel, Dreissena polymorpha: A Resource for Invasive Species Research.</title>
        <authorList>
            <person name="McCartney M.A."/>
            <person name="Auch B."/>
            <person name="Kono T."/>
            <person name="Mallez S."/>
            <person name="Zhang Y."/>
            <person name="Obille A."/>
            <person name="Becker A."/>
            <person name="Abrahante J.E."/>
            <person name="Garbe J."/>
            <person name="Badalamenti J.P."/>
            <person name="Herman A."/>
            <person name="Mangelson H."/>
            <person name="Liachko I."/>
            <person name="Sullivan S."/>
            <person name="Sone E.D."/>
            <person name="Koren S."/>
            <person name="Silverstein K.A.T."/>
            <person name="Beckman K.B."/>
            <person name="Gohl D.M."/>
        </authorList>
    </citation>
    <scope>NUCLEOTIDE SEQUENCE</scope>
    <source>
        <strain evidence="1">Duluth1</strain>
        <tissue evidence="1">Whole animal</tissue>
    </source>
</reference>
<dbReference type="EMBL" id="JAIWYP010000001">
    <property type="protein sequence ID" value="KAH3883646.1"/>
    <property type="molecule type" value="Genomic_DNA"/>
</dbReference>
<keyword evidence="2" id="KW-1185">Reference proteome</keyword>
<comment type="caution">
    <text evidence="1">The sequence shown here is derived from an EMBL/GenBank/DDBJ whole genome shotgun (WGS) entry which is preliminary data.</text>
</comment>